<comment type="caution">
    <text evidence="4">The sequence shown here is derived from an EMBL/GenBank/DDBJ whole genome shotgun (WGS) entry which is preliminary data.</text>
</comment>
<organism evidence="4 5">
    <name type="scientific">Aeromicrobium endophyticum</name>
    <dbReference type="NCBI Taxonomy" id="2292704"/>
    <lineage>
        <taxon>Bacteria</taxon>
        <taxon>Bacillati</taxon>
        <taxon>Actinomycetota</taxon>
        <taxon>Actinomycetes</taxon>
        <taxon>Propionibacteriales</taxon>
        <taxon>Nocardioidaceae</taxon>
        <taxon>Aeromicrobium</taxon>
    </lineage>
</organism>
<evidence type="ECO:0000313" key="4">
    <source>
        <dbReference type="EMBL" id="REK73413.1"/>
    </source>
</evidence>
<dbReference type="SUPFAM" id="SSF53756">
    <property type="entry name" value="UDP-Glycosyltransferase/glycogen phosphorylase"/>
    <property type="match status" value="1"/>
</dbReference>
<evidence type="ECO:0000259" key="3">
    <source>
        <dbReference type="Pfam" id="PF13439"/>
    </source>
</evidence>
<dbReference type="PANTHER" id="PTHR45947">
    <property type="entry name" value="SULFOQUINOVOSYL TRANSFERASE SQD2"/>
    <property type="match status" value="1"/>
</dbReference>
<dbReference type="OrthoDB" id="6286688at2"/>
<dbReference type="RefSeq" id="WP_119703525.1">
    <property type="nucleotide sequence ID" value="NZ_JBHSOI010000001.1"/>
</dbReference>
<proteinExistence type="predicted"/>
<protein>
    <submittedName>
        <fullName evidence="4">Glycosyltransferase</fullName>
    </submittedName>
</protein>
<evidence type="ECO:0000256" key="2">
    <source>
        <dbReference type="ARBA" id="ARBA00022679"/>
    </source>
</evidence>
<dbReference type="AlphaFoldDB" id="A0A371PBW2"/>
<dbReference type="InterPro" id="IPR050194">
    <property type="entry name" value="Glycosyltransferase_grp1"/>
</dbReference>
<dbReference type="Gene3D" id="3.40.50.2000">
    <property type="entry name" value="Glycogen Phosphorylase B"/>
    <property type="match status" value="2"/>
</dbReference>
<name>A0A371PBW2_9ACTN</name>
<keyword evidence="2 4" id="KW-0808">Transferase</keyword>
<dbReference type="Proteomes" id="UP000265581">
    <property type="component" value="Unassembled WGS sequence"/>
</dbReference>
<dbReference type="Pfam" id="PF13439">
    <property type="entry name" value="Glyco_transf_4"/>
    <property type="match status" value="1"/>
</dbReference>
<feature type="domain" description="Glycosyltransferase subfamily 4-like N-terminal" evidence="3">
    <location>
        <begin position="8"/>
        <end position="159"/>
    </location>
</feature>
<dbReference type="GO" id="GO:1901137">
    <property type="term" value="P:carbohydrate derivative biosynthetic process"/>
    <property type="evidence" value="ECO:0007669"/>
    <property type="project" value="UniProtKB-ARBA"/>
</dbReference>
<gene>
    <name evidence="4" type="ORF">DX116_07660</name>
</gene>
<dbReference type="GO" id="GO:0016757">
    <property type="term" value="F:glycosyltransferase activity"/>
    <property type="evidence" value="ECO:0007669"/>
    <property type="project" value="UniProtKB-KW"/>
</dbReference>
<dbReference type="PANTHER" id="PTHR45947:SF13">
    <property type="entry name" value="TRANSFERASE"/>
    <property type="match status" value="1"/>
</dbReference>
<evidence type="ECO:0000256" key="1">
    <source>
        <dbReference type="ARBA" id="ARBA00022676"/>
    </source>
</evidence>
<dbReference type="CDD" id="cd03801">
    <property type="entry name" value="GT4_PimA-like"/>
    <property type="match status" value="1"/>
</dbReference>
<dbReference type="EMBL" id="QUBR01000001">
    <property type="protein sequence ID" value="REK73413.1"/>
    <property type="molecule type" value="Genomic_DNA"/>
</dbReference>
<keyword evidence="1" id="KW-0328">Glycosyltransferase</keyword>
<dbReference type="Pfam" id="PF13692">
    <property type="entry name" value="Glyco_trans_1_4"/>
    <property type="match status" value="1"/>
</dbReference>
<keyword evidence="5" id="KW-1185">Reference proteome</keyword>
<dbReference type="InterPro" id="IPR028098">
    <property type="entry name" value="Glyco_trans_4-like_N"/>
</dbReference>
<reference evidence="4 5" key="1">
    <citation type="submission" date="2018-08" db="EMBL/GenBank/DDBJ databases">
        <title>Aeromicrobium sp. M2KJ-4, whole genome shotgun sequence.</title>
        <authorList>
            <person name="Tuo L."/>
        </authorList>
    </citation>
    <scope>NUCLEOTIDE SEQUENCE [LARGE SCALE GENOMIC DNA]</scope>
    <source>
        <strain evidence="4 5">M2KJ-4</strain>
    </source>
</reference>
<evidence type="ECO:0000313" key="5">
    <source>
        <dbReference type="Proteomes" id="UP000265581"/>
    </source>
</evidence>
<accession>A0A371PBW2</accession>
<sequence length="360" mass="38941">MRIAFLGNGMTGYLAAQYRELAALGHELLVVQPGSPDVAVGAMRDTAFDDLGVASFAELVSWQVEPPADELVERVRRFAPDAVVMTAWNFAASYRAVMKSLPAGVVRILVMDNLWRAAPRQWLGRALSRWYVHSVADVAMVPSERTERYARMLGFGPADVIRGSLSADLSVFGSDERSGDELAGRRRFLFVGRLVDHKGADVLAAAYERYRELVDDPWQLDVVGLGPLDGLLRGRPGVTMHGFVQPGGVAELMRAVSCCVVPSHIEPYGVVVHEAAASGLPVLCTDFAGVAAGMVQDHANGWIVPAGDVEAWAVAMARMSSCSAETLEGMSRVSRALATRVTPQIWALNLAEQIGRRRPS</sequence>